<evidence type="ECO:0000313" key="2">
    <source>
        <dbReference type="EMBL" id="ADB35593.1"/>
    </source>
</evidence>
<dbReference type="HOGENOM" id="CLU_1756454_0_0_11"/>
<dbReference type="EMBL" id="CP001736">
    <property type="protein sequence ID" value="ADB35593.1"/>
    <property type="molecule type" value="Genomic_DNA"/>
</dbReference>
<reference evidence="2 3" key="2">
    <citation type="journal article" date="2010" name="Stand. Genomic Sci.">
        <title>Complete genome sequence of Kribbella flavida type strain (IFO 14399).</title>
        <authorList>
            <person name="Pukall R."/>
            <person name="Lapidus A."/>
            <person name="Glavina Del Rio T."/>
            <person name="Copeland A."/>
            <person name="Tice H."/>
            <person name="Cheng J.-F."/>
            <person name="Lucas S."/>
            <person name="Chen F."/>
            <person name="Nolan M."/>
            <person name="LaButti K."/>
            <person name="Pati A."/>
            <person name="Ivanova N."/>
            <person name="Mavrommatis K."/>
            <person name="Mikhailova N."/>
            <person name="Pitluck S."/>
            <person name="Bruce D."/>
            <person name="Goodwin L."/>
            <person name="Land M."/>
            <person name="Hauser L."/>
            <person name="Chang Y.-J."/>
            <person name="Jeffries C.D."/>
            <person name="Chen A."/>
            <person name="Palaniappan K."/>
            <person name="Chain P."/>
            <person name="Rohde M."/>
            <person name="Goeker M."/>
            <person name="Bristow J."/>
            <person name="Eisen J.A."/>
            <person name="Markowitz V."/>
            <person name="Hugenholtz P."/>
            <person name="Kyrpides N.C."/>
            <person name="Klenk H.-P."/>
            <person name="Brettin T."/>
        </authorList>
    </citation>
    <scope>NUCLEOTIDE SEQUENCE [LARGE SCALE GENOMIC DNA]</scope>
    <source>
        <strain evidence="3">DSM 17836 / JCM 10339 / NBRC 14399</strain>
    </source>
</reference>
<accession>D2PZM7</accession>
<evidence type="ECO:0000256" key="1">
    <source>
        <dbReference type="SAM" id="MobiDB-lite"/>
    </source>
</evidence>
<sequence>MVPTSASAADLIANRTKPSAPRDDNDGSAKMTTYLRYTGASTIRLRDTNVIDYCRYTASGRGDGEGAYVLLRIQFRDGTRTDRAVVADTNGCGNGVTHRSSYAVTTTKRIDRVWVMLRERDGGGGDADGVTAGEFVGGGMAFFDNPYT</sequence>
<proteinExistence type="predicted"/>
<dbReference type="KEGG" id="kfl:Kfla_6601"/>
<gene>
    <name evidence="2" type="ordered locus">Kfla_6601</name>
</gene>
<dbReference type="AlphaFoldDB" id="D2PZM7"/>
<dbReference type="Proteomes" id="UP000007967">
    <property type="component" value="Chromosome"/>
</dbReference>
<evidence type="ECO:0000313" key="3">
    <source>
        <dbReference type="Proteomes" id="UP000007967"/>
    </source>
</evidence>
<reference evidence="3" key="1">
    <citation type="submission" date="2009-09" db="EMBL/GenBank/DDBJ databases">
        <title>The complete genome of Kribbella flavida DSM 17836.</title>
        <authorList>
            <consortium name="US DOE Joint Genome Institute (JGI-PGF)"/>
            <person name="Lucas S."/>
            <person name="Copeland A."/>
            <person name="Lapidus A."/>
            <person name="Glavina del Rio T."/>
            <person name="Dalin E."/>
            <person name="Tice H."/>
            <person name="Bruce D."/>
            <person name="Goodwin L."/>
            <person name="Pitluck S."/>
            <person name="Kyrpides N."/>
            <person name="Mavromatis K."/>
            <person name="Ivanova N."/>
            <person name="Saunders E."/>
            <person name="Brettin T."/>
            <person name="Detter J.C."/>
            <person name="Han C."/>
            <person name="Larimer F."/>
            <person name="Land M."/>
            <person name="Hauser L."/>
            <person name="Markowitz V."/>
            <person name="Cheng J.-F."/>
            <person name="Hugenholtz P."/>
            <person name="Woyke T."/>
            <person name="Wu D."/>
            <person name="Pukall R."/>
            <person name="Klenk H.-P."/>
            <person name="Eisen J.A."/>
        </authorList>
    </citation>
    <scope>NUCLEOTIDE SEQUENCE [LARGE SCALE GENOMIC DNA]</scope>
    <source>
        <strain evidence="3">DSM 17836 / JCM 10339 / NBRC 14399</strain>
    </source>
</reference>
<organism evidence="2 3">
    <name type="scientific">Kribbella flavida (strain DSM 17836 / JCM 10339 / NBRC 14399)</name>
    <dbReference type="NCBI Taxonomy" id="479435"/>
    <lineage>
        <taxon>Bacteria</taxon>
        <taxon>Bacillati</taxon>
        <taxon>Actinomycetota</taxon>
        <taxon>Actinomycetes</taxon>
        <taxon>Propionibacteriales</taxon>
        <taxon>Kribbellaceae</taxon>
        <taxon>Kribbella</taxon>
    </lineage>
</organism>
<feature type="region of interest" description="Disordered" evidence="1">
    <location>
        <begin position="1"/>
        <end position="28"/>
    </location>
</feature>
<keyword evidence="3" id="KW-1185">Reference proteome</keyword>
<name>D2PZM7_KRIFD</name>
<dbReference type="RefSeq" id="WP_012924145.1">
    <property type="nucleotide sequence ID" value="NC_013729.1"/>
</dbReference>
<protein>
    <submittedName>
        <fullName evidence="2">Uncharacterized protein</fullName>
    </submittedName>
</protein>